<evidence type="ECO:0000256" key="1">
    <source>
        <dbReference type="SAM" id="MobiDB-lite"/>
    </source>
</evidence>
<dbReference type="PANTHER" id="PTHR13800:SF12">
    <property type="entry name" value="TRANSIENT RECEPTOR POTENTIAL CATION CHANNEL SUBFAMILY M MEMBER-LIKE 2"/>
    <property type="match status" value="1"/>
</dbReference>
<feature type="transmembrane region" description="Helical" evidence="2">
    <location>
        <begin position="58"/>
        <end position="76"/>
    </location>
</feature>
<evidence type="ECO:0000313" key="4">
    <source>
        <dbReference type="Proteomes" id="UP001626550"/>
    </source>
</evidence>
<accession>A0ABD2Q5Q9</accession>
<keyword evidence="3" id="KW-0675">Receptor</keyword>
<keyword evidence="2" id="KW-0812">Transmembrane</keyword>
<evidence type="ECO:0000256" key="2">
    <source>
        <dbReference type="SAM" id="Phobius"/>
    </source>
</evidence>
<dbReference type="InterPro" id="IPR050927">
    <property type="entry name" value="TRPM"/>
</dbReference>
<dbReference type="AlphaFoldDB" id="A0ABD2Q5Q9"/>
<reference evidence="3 4" key="1">
    <citation type="submission" date="2024-11" db="EMBL/GenBank/DDBJ databases">
        <title>Adaptive evolution of stress response genes in parasites aligns with host niche diversity.</title>
        <authorList>
            <person name="Hahn C."/>
            <person name="Resl P."/>
        </authorList>
    </citation>
    <scope>NUCLEOTIDE SEQUENCE [LARGE SCALE GENOMIC DNA]</scope>
    <source>
        <strain evidence="3">EGGRZ-B1_66</strain>
        <tissue evidence="3">Body</tissue>
    </source>
</reference>
<protein>
    <submittedName>
        <fullName evidence="3">Transient receptor putative cation channel subfamily M member 2</fullName>
    </submittedName>
</protein>
<feature type="region of interest" description="Disordered" evidence="1">
    <location>
        <begin position="1"/>
        <end position="22"/>
    </location>
</feature>
<gene>
    <name evidence="3" type="primary">TRPM2_7</name>
    <name evidence="3" type="ORF">Ciccas_006464</name>
</gene>
<feature type="transmembrane region" description="Helical" evidence="2">
    <location>
        <begin position="82"/>
        <end position="100"/>
    </location>
</feature>
<comment type="caution">
    <text evidence="3">The sequence shown here is derived from an EMBL/GenBank/DDBJ whole genome shotgun (WGS) entry which is preliminary data.</text>
</comment>
<name>A0ABD2Q5Q9_9PLAT</name>
<dbReference type="EMBL" id="JBJKFK010000873">
    <property type="protein sequence ID" value="KAL3314909.1"/>
    <property type="molecule type" value="Genomic_DNA"/>
</dbReference>
<dbReference type="Proteomes" id="UP001626550">
    <property type="component" value="Unassembled WGS sequence"/>
</dbReference>
<sequence length="139" mass="16212">MQEANADLDETQEESTIGSPTLSDFKHKKSSLKDNMANAALEFVERIKDFYMAPIVRFVYNTVSYVTFLLLFSYLLLVNFQINISVVEYIVIAWVVTLLIEEVKQVSAICLKNIKSRIQLFRPRFIRSVKEEMKFYVRA</sequence>
<dbReference type="PANTHER" id="PTHR13800">
    <property type="entry name" value="TRANSIENT RECEPTOR POTENTIAL CATION CHANNEL, SUBFAMILY M, MEMBER 6"/>
    <property type="match status" value="1"/>
</dbReference>
<keyword evidence="2" id="KW-0472">Membrane</keyword>
<proteinExistence type="predicted"/>
<organism evidence="3 4">
    <name type="scientific">Cichlidogyrus casuarinus</name>
    <dbReference type="NCBI Taxonomy" id="1844966"/>
    <lineage>
        <taxon>Eukaryota</taxon>
        <taxon>Metazoa</taxon>
        <taxon>Spiralia</taxon>
        <taxon>Lophotrochozoa</taxon>
        <taxon>Platyhelminthes</taxon>
        <taxon>Monogenea</taxon>
        <taxon>Monopisthocotylea</taxon>
        <taxon>Dactylogyridea</taxon>
        <taxon>Ancyrocephalidae</taxon>
        <taxon>Cichlidogyrus</taxon>
    </lineage>
</organism>
<feature type="compositionally biased region" description="Acidic residues" evidence="1">
    <location>
        <begin position="1"/>
        <end position="13"/>
    </location>
</feature>
<keyword evidence="4" id="KW-1185">Reference proteome</keyword>
<keyword evidence="2" id="KW-1133">Transmembrane helix</keyword>
<evidence type="ECO:0000313" key="3">
    <source>
        <dbReference type="EMBL" id="KAL3314909.1"/>
    </source>
</evidence>